<evidence type="ECO:0000256" key="2">
    <source>
        <dbReference type="ARBA" id="ARBA00009677"/>
    </source>
</evidence>
<evidence type="ECO:0000256" key="5">
    <source>
        <dbReference type="ARBA" id="ARBA00024934"/>
    </source>
</evidence>
<keyword evidence="7" id="KW-0969">Cilium</keyword>
<keyword evidence="4 6" id="KW-0975">Bacterial flagellum</keyword>
<dbReference type="EMBL" id="DSDS01000083">
    <property type="protein sequence ID" value="HET97773.1"/>
    <property type="molecule type" value="Genomic_DNA"/>
</dbReference>
<evidence type="ECO:0000313" key="7">
    <source>
        <dbReference type="EMBL" id="HET97773.1"/>
    </source>
</evidence>
<reference evidence="7" key="1">
    <citation type="journal article" date="2020" name="mSystems">
        <title>Genome- and Community-Level Interaction Insights into Carbon Utilization and Element Cycling Functions of Hydrothermarchaeota in Hydrothermal Sediment.</title>
        <authorList>
            <person name="Zhou Z."/>
            <person name="Liu Y."/>
            <person name="Xu W."/>
            <person name="Pan J."/>
            <person name="Luo Z.H."/>
            <person name="Li M."/>
        </authorList>
    </citation>
    <scope>NUCLEOTIDE SEQUENCE [LARGE SCALE GENOMIC DNA]</scope>
    <source>
        <strain evidence="7">SpSt-1224</strain>
    </source>
</reference>
<evidence type="ECO:0000256" key="4">
    <source>
        <dbReference type="ARBA" id="ARBA00023143"/>
    </source>
</evidence>
<comment type="subcellular location">
    <subcellularLocation>
        <location evidence="1 6">Bacterial flagellum basal body</location>
    </subcellularLocation>
</comment>
<dbReference type="PANTHER" id="PTHR30435">
    <property type="entry name" value="FLAGELLAR PROTEIN"/>
    <property type="match status" value="1"/>
</dbReference>
<dbReference type="AlphaFoldDB" id="A0A7C2XP26"/>
<keyword evidence="7" id="KW-0966">Cell projection</keyword>
<dbReference type="PIRSF" id="PIRSF002889">
    <property type="entry name" value="Rod_FlgB"/>
    <property type="match status" value="1"/>
</dbReference>
<gene>
    <name evidence="7" type="primary">flgB</name>
    <name evidence="7" type="ORF">ENN98_03610</name>
</gene>
<dbReference type="NCBIfam" id="TIGR01396">
    <property type="entry name" value="FlgB"/>
    <property type="match status" value="1"/>
</dbReference>
<dbReference type="Proteomes" id="UP000885986">
    <property type="component" value="Unassembled WGS sequence"/>
</dbReference>
<comment type="function">
    <text evidence="5 6">Structural component of flagellum, the bacterial motility apparatus. Part of the rod structure of flagellar basal body.</text>
</comment>
<comment type="caution">
    <text evidence="7">The sequence shown here is derived from an EMBL/GenBank/DDBJ whole genome shotgun (WGS) entry which is preliminary data.</text>
</comment>
<evidence type="ECO:0000256" key="6">
    <source>
        <dbReference type="PIRNR" id="PIRNR002889"/>
    </source>
</evidence>
<comment type="subunit">
    <text evidence="6">The basal body constitutes a major portion of the flagellar organelle and consists of a number of rings mounted on a central rod.</text>
</comment>
<dbReference type="InterPro" id="IPR006300">
    <property type="entry name" value="FlgB"/>
</dbReference>
<name>A0A7C2XP26_9BACT</name>
<protein>
    <recommendedName>
        <fullName evidence="3 6">Flagellar basal body rod protein FlgB</fullName>
    </recommendedName>
</protein>
<evidence type="ECO:0000256" key="3">
    <source>
        <dbReference type="ARBA" id="ARBA00014376"/>
    </source>
</evidence>
<sequence length="128" mass="14609">MPIDKLFGGSIEVMHQALNVRNQRQGLIQSNIANLETPGYKVQDFPFELVMQRVINGQGELARTHKGHLTVDPVEAARVSQFRHEERPVDLDEEMLKLSENQLMYQVTSKLIAKKFESLRHVIDEGGK</sequence>
<dbReference type="GO" id="GO:0071978">
    <property type="term" value="P:bacterial-type flagellum-dependent swarming motility"/>
    <property type="evidence" value="ECO:0007669"/>
    <property type="project" value="TreeGrafter"/>
</dbReference>
<keyword evidence="7" id="KW-0282">Flagellum</keyword>
<accession>A0A7C2XP26</accession>
<proteinExistence type="inferred from homology"/>
<dbReference type="PANTHER" id="PTHR30435:SF12">
    <property type="entry name" value="FLAGELLAR BASAL BODY ROD PROTEIN FLGB"/>
    <property type="match status" value="1"/>
</dbReference>
<evidence type="ECO:0000256" key="1">
    <source>
        <dbReference type="ARBA" id="ARBA00004117"/>
    </source>
</evidence>
<dbReference type="GO" id="GO:0030694">
    <property type="term" value="C:bacterial-type flagellum basal body, rod"/>
    <property type="evidence" value="ECO:0007669"/>
    <property type="project" value="InterPro"/>
</dbReference>
<comment type="similarity">
    <text evidence="2 6">Belongs to the flagella basal body rod proteins family.</text>
</comment>
<organism evidence="7">
    <name type="scientific">Desulfurivibrio alkaliphilus</name>
    <dbReference type="NCBI Taxonomy" id="427923"/>
    <lineage>
        <taxon>Bacteria</taxon>
        <taxon>Pseudomonadati</taxon>
        <taxon>Thermodesulfobacteriota</taxon>
        <taxon>Desulfobulbia</taxon>
        <taxon>Desulfobulbales</taxon>
        <taxon>Desulfobulbaceae</taxon>
        <taxon>Desulfurivibrio</taxon>
    </lineage>
</organism>